<keyword evidence="13" id="KW-1185">Reference proteome</keyword>
<dbReference type="PROSITE" id="PS50929">
    <property type="entry name" value="ABC_TM1F"/>
    <property type="match status" value="1"/>
</dbReference>
<dbReference type="InterPro" id="IPR027417">
    <property type="entry name" value="P-loop_NTPase"/>
</dbReference>
<dbReference type="Pfam" id="PF00664">
    <property type="entry name" value="ABC_membrane"/>
    <property type="match status" value="1"/>
</dbReference>
<protein>
    <submittedName>
        <fullName evidence="12">Multidrug ABC transporter ATP-binding protein</fullName>
    </submittedName>
</protein>
<evidence type="ECO:0000313" key="12">
    <source>
        <dbReference type="EMBL" id="GGJ87971.1"/>
    </source>
</evidence>
<evidence type="ECO:0000256" key="9">
    <source>
        <dbReference type="SAM" id="Phobius"/>
    </source>
</evidence>
<dbReference type="CDD" id="cd18548">
    <property type="entry name" value="ABC_6TM_Tm287_like"/>
    <property type="match status" value="1"/>
</dbReference>
<feature type="transmembrane region" description="Helical" evidence="9">
    <location>
        <begin position="235"/>
        <end position="258"/>
    </location>
</feature>
<dbReference type="SUPFAM" id="SSF52540">
    <property type="entry name" value="P-loop containing nucleoside triphosphate hydrolases"/>
    <property type="match status" value="1"/>
</dbReference>
<organism evidence="12 13">
    <name type="scientific">Lentibacillus kapialis</name>
    <dbReference type="NCBI Taxonomy" id="340214"/>
    <lineage>
        <taxon>Bacteria</taxon>
        <taxon>Bacillati</taxon>
        <taxon>Bacillota</taxon>
        <taxon>Bacilli</taxon>
        <taxon>Bacillales</taxon>
        <taxon>Bacillaceae</taxon>
        <taxon>Lentibacillus</taxon>
    </lineage>
</organism>
<dbReference type="SMART" id="SM00382">
    <property type="entry name" value="AAA"/>
    <property type="match status" value="1"/>
</dbReference>
<sequence>MFRLFRILKSYRKTIAAMMVLLLFQSLSQLLLPVLMANLVDTGVVNSDISYIVRVGAVMLFVAAMGVVFSIWGSYYAAKIASGFGRDVRQRVFSRAAHFSLQEFDSLGTSSLITRTTNDVMHVQQVLTMIFRTLIMAPMLFIGAFIIALWINPGLSMVIFAPLPIIAAAILLIAQRGMPLFESLRKKTDRMNLVLREGLTGIRVIRSFNRSEHEKNRFEKANHDYSETAIKVNRLMVILTPLMMVVLNFSIIALVWLGAFRIETGSLQVGDLMAFIQYAMQIMFSFILASVMFVAIPRASVSARRINEIIDSVPAVEKAEQSVETGGIKGEIEFRNVTFSYQESEIPVLSNISFKAKPGELTAIIGGTGSGKSTLVGLLPRFHDVREGRILVHGTDIRDISHTKLRQNIGYIPQQPHLFKGTIADNIRYGSSTATDEEVKHAADTAQAGFISGLEGGFEAAVAKHGANFSGGQQQRIAIARACVRKPAIYIFDDSFSAIDLKTASSLRSALQSETAGSTVFMVTQRAEIAEEADQIIVLDKGQIAGIGKHRKLMRTCNIYQEIVSAQYAEEDIS</sequence>
<feature type="domain" description="ABC transporter" evidence="10">
    <location>
        <begin position="332"/>
        <end position="566"/>
    </location>
</feature>
<dbReference type="EMBL" id="BMNQ01000006">
    <property type="protein sequence ID" value="GGJ87971.1"/>
    <property type="molecule type" value="Genomic_DNA"/>
</dbReference>
<evidence type="ECO:0000256" key="4">
    <source>
        <dbReference type="ARBA" id="ARBA00022692"/>
    </source>
</evidence>
<dbReference type="InterPro" id="IPR003439">
    <property type="entry name" value="ABC_transporter-like_ATP-bd"/>
</dbReference>
<comment type="subcellular location">
    <subcellularLocation>
        <location evidence="1">Cell membrane</location>
        <topology evidence="1">Multi-pass membrane protein</topology>
    </subcellularLocation>
</comment>
<evidence type="ECO:0000256" key="5">
    <source>
        <dbReference type="ARBA" id="ARBA00022741"/>
    </source>
</evidence>
<dbReference type="Gene3D" id="1.20.1560.10">
    <property type="entry name" value="ABC transporter type 1, transmembrane domain"/>
    <property type="match status" value="1"/>
</dbReference>
<dbReference type="FunFam" id="3.40.50.300:FF:000854">
    <property type="entry name" value="Multidrug ABC transporter ATP-binding protein"/>
    <property type="match status" value="1"/>
</dbReference>
<keyword evidence="8 9" id="KW-0472">Membrane</keyword>
<evidence type="ECO:0000256" key="7">
    <source>
        <dbReference type="ARBA" id="ARBA00022989"/>
    </source>
</evidence>
<reference evidence="12" key="1">
    <citation type="journal article" date="2014" name="Int. J. Syst. Evol. Microbiol.">
        <title>Complete genome sequence of Corynebacterium casei LMG S-19264T (=DSM 44701T), isolated from a smear-ripened cheese.</title>
        <authorList>
            <consortium name="US DOE Joint Genome Institute (JGI-PGF)"/>
            <person name="Walter F."/>
            <person name="Albersmeier A."/>
            <person name="Kalinowski J."/>
            <person name="Ruckert C."/>
        </authorList>
    </citation>
    <scope>NUCLEOTIDE SEQUENCE</scope>
    <source>
        <strain evidence="12">JCM 12580</strain>
    </source>
</reference>
<dbReference type="Gene3D" id="3.40.50.300">
    <property type="entry name" value="P-loop containing nucleotide triphosphate hydrolases"/>
    <property type="match status" value="1"/>
</dbReference>
<keyword evidence="4 9" id="KW-0812">Transmembrane</keyword>
<proteinExistence type="predicted"/>
<dbReference type="InterPro" id="IPR011527">
    <property type="entry name" value="ABC1_TM_dom"/>
</dbReference>
<keyword evidence="7 9" id="KW-1133">Transmembrane helix</keyword>
<evidence type="ECO:0000256" key="1">
    <source>
        <dbReference type="ARBA" id="ARBA00004651"/>
    </source>
</evidence>
<comment type="caution">
    <text evidence="12">The sequence shown here is derived from an EMBL/GenBank/DDBJ whole genome shotgun (WGS) entry which is preliminary data.</text>
</comment>
<feature type="domain" description="ABC transmembrane type-1" evidence="11">
    <location>
        <begin position="16"/>
        <end position="298"/>
    </location>
</feature>
<dbReference type="PROSITE" id="PS50893">
    <property type="entry name" value="ABC_TRANSPORTER_2"/>
    <property type="match status" value="1"/>
</dbReference>
<feature type="transmembrane region" description="Helical" evidence="9">
    <location>
        <begin position="278"/>
        <end position="296"/>
    </location>
</feature>
<dbReference type="RefSeq" id="WP_188631790.1">
    <property type="nucleotide sequence ID" value="NZ_BMNQ01000006.1"/>
</dbReference>
<keyword evidence="6 12" id="KW-0067">ATP-binding</keyword>
<dbReference type="Proteomes" id="UP000658382">
    <property type="component" value="Unassembled WGS sequence"/>
</dbReference>
<evidence type="ECO:0000256" key="6">
    <source>
        <dbReference type="ARBA" id="ARBA00022840"/>
    </source>
</evidence>
<dbReference type="GO" id="GO:0015421">
    <property type="term" value="F:ABC-type oligopeptide transporter activity"/>
    <property type="evidence" value="ECO:0007669"/>
    <property type="project" value="TreeGrafter"/>
</dbReference>
<dbReference type="PANTHER" id="PTHR43394">
    <property type="entry name" value="ATP-DEPENDENT PERMEASE MDL1, MITOCHONDRIAL"/>
    <property type="match status" value="1"/>
</dbReference>
<keyword evidence="2" id="KW-0813">Transport</keyword>
<dbReference type="GO" id="GO:0005524">
    <property type="term" value="F:ATP binding"/>
    <property type="evidence" value="ECO:0007669"/>
    <property type="project" value="UniProtKB-KW"/>
</dbReference>
<dbReference type="InterPro" id="IPR036640">
    <property type="entry name" value="ABC1_TM_sf"/>
</dbReference>
<dbReference type="InterPro" id="IPR003593">
    <property type="entry name" value="AAA+_ATPase"/>
</dbReference>
<dbReference type="InterPro" id="IPR039421">
    <property type="entry name" value="Type_1_exporter"/>
</dbReference>
<dbReference type="GO" id="GO:0016887">
    <property type="term" value="F:ATP hydrolysis activity"/>
    <property type="evidence" value="ECO:0007669"/>
    <property type="project" value="InterPro"/>
</dbReference>
<dbReference type="PANTHER" id="PTHR43394:SF1">
    <property type="entry name" value="ATP-BINDING CASSETTE SUB-FAMILY B MEMBER 10, MITOCHONDRIAL"/>
    <property type="match status" value="1"/>
</dbReference>
<dbReference type="SUPFAM" id="SSF90123">
    <property type="entry name" value="ABC transporter transmembrane region"/>
    <property type="match status" value="1"/>
</dbReference>
<evidence type="ECO:0000313" key="13">
    <source>
        <dbReference type="Proteomes" id="UP000658382"/>
    </source>
</evidence>
<dbReference type="AlphaFoldDB" id="A0A917PR12"/>
<feature type="transmembrane region" description="Helical" evidence="9">
    <location>
        <begin position="52"/>
        <end position="77"/>
    </location>
</feature>
<keyword evidence="5" id="KW-0547">Nucleotide-binding</keyword>
<reference evidence="12" key="2">
    <citation type="submission" date="2020-09" db="EMBL/GenBank/DDBJ databases">
        <authorList>
            <person name="Sun Q."/>
            <person name="Ohkuma M."/>
        </authorList>
    </citation>
    <scope>NUCLEOTIDE SEQUENCE</scope>
    <source>
        <strain evidence="12">JCM 12580</strain>
    </source>
</reference>
<evidence type="ECO:0000256" key="8">
    <source>
        <dbReference type="ARBA" id="ARBA00023136"/>
    </source>
</evidence>
<evidence type="ECO:0000256" key="2">
    <source>
        <dbReference type="ARBA" id="ARBA00022448"/>
    </source>
</evidence>
<dbReference type="Pfam" id="PF00005">
    <property type="entry name" value="ABC_tran"/>
    <property type="match status" value="1"/>
</dbReference>
<name>A0A917PR12_9BACI</name>
<feature type="transmembrane region" description="Helical" evidence="9">
    <location>
        <begin position="157"/>
        <end position="174"/>
    </location>
</feature>
<feature type="transmembrane region" description="Helical" evidence="9">
    <location>
        <begin position="130"/>
        <end position="151"/>
    </location>
</feature>
<keyword evidence="3" id="KW-1003">Cell membrane</keyword>
<gene>
    <name evidence="12" type="ORF">GCM10007063_08040</name>
</gene>
<evidence type="ECO:0000256" key="3">
    <source>
        <dbReference type="ARBA" id="ARBA00022475"/>
    </source>
</evidence>
<dbReference type="GO" id="GO:0005886">
    <property type="term" value="C:plasma membrane"/>
    <property type="evidence" value="ECO:0007669"/>
    <property type="project" value="UniProtKB-SubCell"/>
</dbReference>
<evidence type="ECO:0000259" key="10">
    <source>
        <dbReference type="PROSITE" id="PS50893"/>
    </source>
</evidence>
<accession>A0A917PR12</accession>
<evidence type="ECO:0000259" key="11">
    <source>
        <dbReference type="PROSITE" id="PS50929"/>
    </source>
</evidence>